<dbReference type="Gene3D" id="3.40.50.720">
    <property type="entry name" value="NAD(P)-binding Rossmann-like Domain"/>
    <property type="match status" value="1"/>
</dbReference>
<dbReference type="Gene3D" id="1.10.287.70">
    <property type="match status" value="1"/>
</dbReference>
<dbReference type="InterPro" id="IPR036291">
    <property type="entry name" value="NAD(P)-bd_dom_sf"/>
</dbReference>
<dbReference type="PRINTS" id="PR00169">
    <property type="entry name" value="KCHANNEL"/>
</dbReference>
<organism evidence="4 5">
    <name type="scientific">Cytobacillus spartinae</name>
    <dbReference type="NCBI Taxonomy" id="3299023"/>
    <lineage>
        <taxon>Bacteria</taxon>
        <taxon>Bacillati</taxon>
        <taxon>Bacillota</taxon>
        <taxon>Bacilli</taxon>
        <taxon>Bacillales</taxon>
        <taxon>Bacillaceae</taxon>
        <taxon>Cytobacillus</taxon>
    </lineage>
</organism>
<dbReference type="RefSeq" id="WP_389363912.1">
    <property type="nucleotide sequence ID" value="NZ_JBIACK010000015.1"/>
</dbReference>
<accession>A0ABW6KGJ2</accession>
<keyword evidence="4" id="KW-0406">Ion transport</keyword>
<proteinExistence type="predicted"/>
<evidence type="ECO:0000256" key="1">
    <source>
        <dbReference type="ARBA" id="ARBA00004651"/>
    </source>
</evidence>
<gene>
    <name evidence="4" type="ORF">ACFYKX_22680</name>
</gene>
<feature type="domain" description="RCK N-terminal" evidence="3">
    <location>
        <begin position="113"/>
        <end position="238"/>
    </location>
</feature>
<keyword evidence="4" id="KW-0407">Ion channel</keyword>
<feature type="transmembrane region" description="Helical" evidence="2">
    <location>
        <begin position="72"/>
        <end position="93"/>
    </location>
</feature>
<sequence length="338" mass="38711">MFFQRFLKKLLTLNNWLIISSSVVLIFVSTVIMRFIEPETFPTYFDSFWWVMTTVTTVGYGDFYPVSILGRLYAVFLYLFGIGFIGVVIGKVVEGFAQFRLKQEEGKMSYLDKNHVVIIGWSKKAHYALLEILEADSKIEIVLISMLEKTPIQHDRVHFIHGDATDDIILNKANIKYSRSVIIFADDTIKDSQLSDGKSLLIATSIERLAGDLHITVEIQVEKHIELFKHVSVDEFIISDEMISKMAAQSVLARGVTNIYSQLMSRKLGDDLYQIPTNPKWTTYRDAFHDLLEQGATLISNGENLNINRRLDEAIDVHSKLYIICNEETYKKIVGNEH</sequence>
<evidence type="ECO:0000256" key="2">
    <source>
        <dbReference type="SAM" id="Phobius"/>
    </source>
</evidence>
<comment type="subcellular location">
    <subcellularLocation>
        <location evidence="1">Cell membrane</location>
        <topology evidence="1">Multi-pass membrane protein</topology>
    </subcellularLocation>
</comment>
<dbReference type="EMBL" id="JBIACK010000015">
    <property type="protein sequence ID" value="MFE8703371.1"/>
    <property type="molecule type" value="Genomic_DNA"/>
</dbReference>
<reference evidence="4 5" key="1">
    <citation type="submission" date="2024-08" db="EMBL/GenBank/DDBJ databases">
        <title>Two novel Cytobacillus novel species.</title>
        <authorList>
            <person name="Liu G."/>
        </authorList>
    </citation>
    <scope>NUCLEOTIDE SEQUENCE [LARGE SCALE GENOMIC DNA]</scope>
    <source>
        <strain evidence="4 5">FJAT-54145</strain>
    </source>
</reference>
<evidence type="ECO:0000313" key="4">
    <source>
        <dbReference type="EMBL" id="MFE8703371.1"/>
    </source>
</evidence>
<dbReference type="PROSITE" id="PS51201">
    <property type="entry name" value="RCK_N"/>
    <property type="match status" value="1"/>
</dbReference>
<dbReference type="Proteomes" id="UP001601059">
    <property type="component" value="Unassembled WGS sequence"/>
</dbReference>
<feature type="transmembrane region" description="Helical" evidence="2">
    <location>
        <begin position="16"/>
        <end position="36"/>
    </location>
</feature>
<dbReference type="SUPFAM" id="SSF81324">
    <property type="entry name" value="Voltage-gated potassium channels"/>
    <property type="match status" value="1"/>
</dbReference>
<keyword evidence="2" id="KW-0472">Membrane</keyword>
<dbReference type="InterPro" id="IPR003148">
    <property type="entry name" value="RCK_N"/>
</dbReference>
<keyword evidence="4" id="KW-0813">Transport</keyword>
<keyword evidence="2" id="KW-0812">Transmembrane</keyword>
<evidence type="ECO:0000259" key="3">
    <source>
        <dbReference type="PROSITE" id="PS51201"/>
    </source>
</evidence>
<dbReference type="PANTHER" id="PTHR43833:SF9">
    <property type="entry name" value="POTASSIUM CHANNEL PROTEIN YUGO-RELATED"/>
    <property type="match status" value="1"/>
</dbReference>
<feature type="transmembrane region" description="Helical" evidence="2">
    <location>
        <begin position="48"/>
        <end position="66"/>
    </location>
</feature>
<dbReference type="InterPro" id="IPR050721">
    <property type="entry name" value="Trk_Ktr_HKT_K-transport"/>
</dbReference>
<protein>
    <submittedName>
        <fullName evidence="4">Potassium channel family protein</fullName>
    </submittedName>
</protein>
<dbReference type="GO" id="GO:0034220">
    <property type="term" value="P:monoatomic ion transmembrane transport"/>
    <property type="evidence" value="ECO:0007669"/>
    <property type="project" value="UniProtKB-KW"/>
</dbReference>
<comment type="caution">
    <text evidence="4">The sequence shown here is derived from an EMBL/GenBank/DDBJ whole genome shotgun (WGS) entry which is preliminary data.</text>
</comment>
<dbReference type="Pfam" id="PF02254">
    <property type="entry name" value="TrkA_N"/>
    <property type="match status" value="1"/>
</dbReference>
<evidence type="ECO:0000313" key="5">
    <source>
        <dbReference type="Proteomes" id="UP001601059"/>
    </source>
</evidence>
<dbReference type="SUPFAM" id="SSF51735">
    <property type="entry name" value="NAD(P)-binding Rossmann-fold domains"/>
    <property type="match status" value="1"/>
</dbReference>
<dbReference type="InterPro" id="IPR013099">
    <property type="entry name" value="K_chnl_dom"/>
</dbReference>
<keyword evidence="2" id="KW-1133">Transmembrane helix</keyword>
<name>A0ABW6KGJ2_9BACI</name>
<keyword evidence="5" id="KW-1185">Reference proteome</keyword>
<dbReference type="Pfam" id="PF07885">
    <property type="entry name" value="Ion_trans_2"/>
    <property type="match status" value="1"/>
</dbReference>
<dbReference type="PANTHER" id="PTHR43833">
    <property type="entry name" value="POTASSIUM CHANNEL PROTEIN 2-RELATED-RELATED"/>
    <property type="match status" value="1"/>
</dbReference>